<evidence type="ECO:0000313" key="1">
    <source>
        <dbReference type="EMBL" id="CAH0514128.1"/>
    </source>
</evidence>
<protein>
    <submittedName>
        <fullName evidence="1">Uncharacterized protein</fullName>
    </submittedName>
</protein>
<accession>A0ABN8CNW1</accession>
<name>A0ABN8CNW1_9STRA</name>
<proteinExistence type="predicted"/>
<evidence type="ECO:0000313" key="2">
    <source>
        <dbReference type="Proteomes" id="UP001158986"/>
    </source>
</evidence>
<reference evidence="1 2" key="1">
    <citation type="submission" date="2021-11" db="EMBL/GenBank/DDBJ databases">
        <authorList>
            <person name="Islam A."/>
            <person name="Islam S."/>
            <person name="Flora M.S."/>
            <person name="Rahman M."/>
            <person name="Ziaur R.M."/>
            <person name="Epstein J.H."/>
            <person name="Hassan M."/>
            <person name="Klassen M."/>
            <person name="Woodard K."/>
            <person name="Webb A."/>
            <person name="Webby R.J."/>
            <person name="El Zowalaty M.E."/>
        </authorList>
    </citation>
    <scope>NUCLEOTIDE SEQUENCE [LARGE SCALE GENOMIC DNA]</scope>
    <source>
        <strain evidence="1">Pbs1</strain>
    </source>
</reference>
<gene>
    <name evidence="1" type="ORF">PBS001_LOCUS896</name>
</gene>
<sequence>MPYVKLVMTQNWRKSNAMRKLLRKRSVRFVHALPAVNEWYKSSTGWRCDGGSHFVSDAQLKSQFTCS</sequence>
<comment type="caution">
    <text evidence="1">The sequence shown here is derived from an EMBL/GenBank/DDBJ whole genome shotgun (WGS) entry which is preliminary data.</text>
</comment>
<dbReference type="Proteomes" id="UP001158986">
    <property type="component" value="Unassembled WGS sequence"/>
</dbReference>
<organism evidence="1 2">
    <name type="scientific">Peronospora belbahrii</name>
    <dbReference type="NCBI Taxonomy" id="622444"/>
    <lineage>
        <taxon>Eukaryota</taxon>
        <taxon>Sar</taxon>
        <taxon>Stramenopiles</taxon>
        <taxon>Oomycota</taxon>
        <taxon>Peronosporomycetes</taxon>
        <taxon>Peronosporales</taxon>
        <taxon>Peronosporaceae</taxon>
        <taxon>Peronospora</taxon>
    </lineage>
</organism>
<dbReference type="EMBL" id="CAKLCB010000055">
    <property type="protein sequence ID" value="CAH0514128.1"/>
    <property type="molecule type" value="Genomic_DNA"/>
</dbReference>
<keyword evidence="2" id="KW-1185">Reference proteome</keyword>